<sequence>MPAESLVEETGSHFYHELLNLPVGDRDRFDADEMPDVAVVAGGRHIRQLSCLSVTAYFMRGDCSSR</sequence>
<dbReference type="KEGG" id="htu:Htur_1252"/>
<organism evidence="1 2">
    <name type="scientific">Haloterrigena turkmenica (strain ATCC 51198 / DSM 5511 / JCM 9101 / NCIMB 13204 / VKM B-1734 / 4k)</name>
    <name type="common">Halococcus turkmenicus</name>
    <dbReference type="NCBI Taxonomy" id="543526"/>
    <lineage>
        <taxon>Archaea</taxon>
        <taxon>Methanobacteriati</taxon>
        <taxon>Methanobacteriota</taxon>
        <taxon>Stenosarchaea group</taxon>
        <taxon>Halobacteria</taxon>
        <taxon>Halobacteriales</taxon>
        <taxon>Natrialbaceae</taxon>
        <taxon>Haloterrigena</taxon>
    </lineage>
</organism>
<name>D2RPA8_HALTV</name>
<keyword evidence="2" id="KW-1185">Reference proteome</keyword>
<dbReference type="AlphaFoldDB" id="D2RPA8"/>
<accession>D2RPA8</accession>
<dbReference type="EMBL" id="CP001860">
    <property type="protein sequence ID" value="ADB60142.1"/>
    <property type="molecule type" value="Genomic_DNA"/>
</dbReference>
<dbReference type="HOGENOM" id="CLU_2820733_0_0_2"/>
<dbReference type="Proteomes" id="UP000001903">
    <property type="component" value="Chromosome"/>
</dbReference>
<protein>
    <submittedName>
        <fullName evidence="1">Uncharacterized protein</fullName>
    </submittedName>
</protein>
<reference evidence="1 2" key="1">
    <citation type="journal article" date="2010" name="Stand. Genomic Sci.">
        <title>Complete genome sequence of Haloterrigena turkmenica type strain (4k).</title>
        <authorList>
            <person name="Saunders E."/>
            <person name="Tindall B.J."/>
            <person name="Fahnrich R."/>
            <person name="Lapidus A."/>
            <person name="Copeland A."/>
            <person name="Del Rio T.G."/>
            <person name="Lucas S."/>
            <person name="Chen F."/>
            <person name="Tice H."/>
            <person name="Cheng J.F."/>
            <person name="Han C."/>
            <person name="Detter J.C."/>
            <person name="Bruce D."/>
            <person name="Goodwin L."/>
            <person name="Chain P."/>
            <person name="Pitluck S."/>
            <person name="Pati A."/>
            <person name="Ivanova N."/>
            <person name="Mavromatis K."/>
            <person name="Chen A."/>
            <person name="Palaniappan K."/>
            <person name="Land M."/>
            <person name="Hauser L."/>
            <person name="Chang Y.J."/>
            <person name="Jeffries C.D."/>
            <person name="Brettin T."/>
            <person name="Rohde M."/>
            <person name="Goker M."/>
            <person name="Bristow J."/>
            <person name="Eisen J.A."/>
            <person name="Markowitz V."/>
            <person name="Hugenholtz P."/>
            <person name="Klenk H.P."/>
            <person name="Kyrpides N.C."/>
        </authorList>
    </citation>
    <scope>NUCLEOTIDE SEQUENCE [LARGE SCALE GENOMIC DNA]</scope>
    <source>
        <strain evidence="2">ATCC 51198 / DSM 5511 / JCM 9101 / NCIMB 13204 / VKM B-1734 / 4k</strain>
    </source>
</reference>
<evidence type="ECO:0000313" key="2">
    <source>
        <dbReference type="Proteomes" id="UP000001903"/>
    </source>
</evidence>
<proteinExistence type="predicted"/>
<gene>
    <name evidence="1" type="ordered locus">Htur_1252</name>
</gene>
<evidence type="ECO:0000313" key="1">
    <source>
        <dbReference type="EMBL" id="ADB60142.1"/>
    </source>
</evidence>